<dbReference type="EMBL" id="JAMPLM010000004">
    <property type="protein sequence ID" value="MEP1058211.1"/>
    <property type="molecule type" value="Genomic_DNA"/>
</dbReference>
<evidence type="ECO:0000313" key="2">
    <source>
        <dbReference type="Proteomes" id="UP001476950"/>
    </source>
</evidence>
<keyword evidence="2" id="KW-1185">Reference proteome</keyword>
<proteinExistence type="predicted"/>
<evidence type="ECO:0000313" key="1">
    <source>
        <dbReference type="EMBL" id="MEP1058211.1"/>
    </source>
</evidence>
<dbReference type="RefSeq" id="WP_199305586.1">
    <property type="nucleotide sequence ID" value="NZ_JAMPLM010000004.1"/>
</dbReference>
<organism evidence="1 2">
    <name type="scientific">Stenomitos frigidus AS-A4</name>
    <dbReference type="NCBI Taxonomy" id="2933935"/>
    <lineage>
        <taxon>Bacteria</taxon>
        <taxon>Bacillati</taxon>
        <taxon>Cyanobacteriota</taxon>
        <taxon>Cyanophyceae</taxon>
        <taxon>Leptolyngbyales</taxon>
        <taxon>Leptolyngbyaceae</taxon>
        <taxon>Stenomitos</taxon>
    </lineage>
</organism>
<dbReference type="Pfam" id="PF13030">
    <property type="entry name" value="DUF3891"/>
    <property type="match status" value="1"/>
</dbReference>
<protein>
    <submittedName>
        <fullName evidence="1">DUF3891 family protein</fullName>
    </submittedName>
</protein>
<dbReference type="InterPro" id="IPR024992">
    <property type="entry name" value="DUF3891"/>
</dbReference>
<name>A0ABV0KG48_9CYAN</name>
<dbReference type="Proteomes" id="UP001476950">
    <property type="component" value="Unassembled WGS sequence"/>
</dbReference>
<sequence>MATFNQENVLVIVHQTQNGWQIIYHRAHALLAAQIAGHWRRKDSPPRLYETVAAISHHDDLEKEWEHDNLTEAKTPKDFLMDEGGSFEPLREHIERSLYRGRWVALLNSMHQSHLNASKRGTSAEADAFLDEQLENQTRWREDLSISQEDADSAYAFMQWCDRLSLILCQQELPMDERALEISKGPDGQRYYVIQSDNGLVTVTPWCFEDDRFTVNVEATALSQVTFKDNEQLVEALKHAPRKLLEWTFVKEAPEVMQENPLS</sequence>
<comment type="caution">
    <text evidence="1">The sequence shown here is derived from an EMBL/GenBank/DDBJ whole genome shotgun (WGS) entry which is preliminary data.</text>
</comment>
<accession>A0ABV0KG48</accession>
<reference evidence="1 2" key="1">
    <citation type="submission" date="2022-04" db="EMBL/GenBank/DDBJ databases">
        <title>Positive selection, recombination, and allopatry shape intraspecific diversity of widespread and dominant cyanobacteria.</title>
        <authorList>
            <person name="Wei J."/>
            <person name="Shu W."/>
            <person name="Hu C."/>
        </authorList>
    </citation>
    <scope>NUCLEOTIDE SEQUENCE [LARGE SCALE GENOMIC DNA]</scope>
    <source>
        <strain evidence="1 2">AS-A4</strain>
    </source>
</reference>
<gene>
    <name evidence="1" type="ORF">NDI38_07130</name>
</gene>